<evidence type="ECO:0000313" key="11">
    <source>
        <dbReference type="Proteomes" id="UP001473302"/>
    </source>
</evidence>
<dbReference type="Proteomes" id="UP001473302">
    <property type="component" value="Unassembled WGS sequence"/>
</dbReference>
<reference evidence="10 11" key="1">
    <citation type="submission" date="2024-04" db="EMBL/GenBank/DDBJ databases">
        <title>genome sequences of Mucor flavus KT1a and Helicostylum pulchrum KT1b strains isolated from the surface of a dry-aged beef.</title>
        <authorList>
            <person name="Toyotome T."/>
            <person name="Hosono M."/>
            <person name="Torimaru M."/>
            <person name="Fukuda K."/>
            <person name="Mikami N."/>
        </authorList>
    </citation>
    <scope>NUCLEOTIDE SEQUENCE [LARGE SCALE GENOMIC DNA]</scope>
    <source>
        <strain evidence="10 11">KT1a</strain>
    </source>
</reference>
<evidence type="ECO:0000313" key="10">
    <source>
        <dbReference type="EMBL" id="GAA5808091.1"/>
    </source>
</evidence>
<keyword evidence="11" id="KW-1185">Reference proteome</keyword>
<dbReference type="Pfam" id="PF00498">
    <property type="entry name" value="FHA"/>
    <property type="match status" value="1"/>
</dbReference>
<dbReference type="SMART" id="SM00240">
    <property type="entry name" value="FHA"/>
    <property type="match status" value="1"/>
</dbReference>
<name>A0ABP9YML6_9FUNG</name>
<organism evidence="10 11">
    <name type="scientific">Mucor flavus</name>
    <dbReference type="NCBI Taxonomy" id="439312"/>
    <lineage>
        <taxon>Eukaryota</taxon>
        <taxon>Fungi</taxon>
        <taxon>Fungi incertae sedis</taxon>
        <taxon>Mucoromycota</taxon>
        <taxon>Mucoromycotina</taxon>
        <taxon>Mucoromycetes</taxon>
        <taxon>Mucorales</taxon>
        <taxon>Mucorineae</taxon>
        <taxon>Mucoraceae</taxon>
        <taxon>Mucor</taxon>
    </lineage>
</organism>
<comment type="caution">
    <text evidence="10">The sequence shown here is derived from an EMBL/GenBank/DDBJ whole genome shotgun (WGS) entry which is preliminary data.</text>
</comment>
<gene>
    <name evidence="10" type="ORF">MFLAVUS_001473</name>
</gene>
<dbReference type="PROSITE" id="PS50089">
    <property type="entry name" value="ZF_RING_2"/>
    <property type="match status" value="1"/>
</dbReference>
<dbReference type="PANTHER" id="PTHR15067:SF7">
    <property type="entry name" value="E3 UBIQUITIN-PROTEIN LIGASE DMA1-RELATED"/>
    <property type="match status" value="1"/>
</dbReference>
<accession>A0ABP9YML6</accession>
<feature type="domain" description="FHA" evidence="8">
    <location>
        <begin position="100"/>
        <end position="155"/>
    </location>
</feature>
<evidence type="ECO:0000259" key="9">
    <source>
        <dbReference type="PROSITE" id="PS50089"/>
    </source>
</evidence>
<evidence type="ECO:0008006" key="12">
    <source>
        <dbReference type="Google" id="ProtNLM"/>
    </source>
</evidence>
<keyword evidence="5" id="KW-0862">Zinc</keyword>
<evidence type="ECO:0000256" key="1">
    <source>
        <dbReference type="ARBA" id="ARBA00022679"/>
    </source>
</evidence>
<dbReference type="InterPro" id="IPR001841">
    <property type="entry name" value="Znf_RING"/>
</dbReference>
<keyword evidence="4" id="KW-0833">Ubl conjugation pathway</keyword>
<dbReference type="Pfam" id="PF17123">
    <property type="entry name" value="zf-RING_11"/>
    <property type="match status" value="1"/>
</dbReference>
<keyword evidence="3 6" id="KW-0863">Zinc-finger</keyword>
<dbReference type="InterPro" id="IPR008984">
    <property type="entry name" value="SMAD_FHA_dom_sf"/>
</dbReference>
<keyword evidence="1" id="KW-0808">Transferase</keyword>
<dbReference type="InterPro" id="IPR000253">
    <property type="entry name" value="FHA_dom"/>
</dbReference>
<dbReference type="Gene3D" id="2.60.200.20">
    <property type="match status" value="1"/>
</dbReference>
<feature type="region of interest" description="Disordered" evidence="7">
    <location>
        <begin position="451"/>
        <end position="517"/>
    </location>
</feature>
<evidence type="ECO:0000256" key="2">
    <source>
        <dbReference type="ARBA" id="ARBA00022723"/>
    </source>
</evidence>
<dbReference type="SMART" id="SM00184">
    <property type="entry name" value="RING"/>
    <property type="match status" value="1"/>
</dbReference>
<evidence type="ECO:0000259" key="8">
    <source>
        <dbReference type="PROSITE" id="PS50006"/>
    </source>
</evidence>
<evidence type="ECO:0000256" key="4">
    <source>
        <dbReference type="ARBA" id="ARBA00022786"/>
    </source>
</evidence>
<keyword evidence="2" id="KW-0479">Metal-binding</keyword>
<evidence type="ECO:0000256" key="7">
    <source>
        <dbReference type="SAM" id="MobiDB-lite"/>
    </source>
</evidence>
<dbReference type="PANTHER" id="PTHR15067">
    <property type="entry name" value="E3 UBIQUITIN-PROTEIN LIGASE RNF8"/>
    <property type="match status" value="1"/>
</dbReference>
<evidence type="ECO:0000256" key="5">
    <source>
        <dbReference type="ARBA" id="ARBA00022833"/>
    </source>
</evidence>
<dbReference type="InterPro" id="IPR013083">
    <property type="entry name" value="Znf_RING/FYVE/PHD"/>
</dbReference>
<evidence type="ECO:0000256" key="6">
    <source>
        <dbReference type="PROSITE-ProRule" id="PRU00175"/>
    </source>
</evidence>
<evidence type="ECO:0000256" key="3">
    <source>
        <dbReference type="ARBA" id="ARBA00022771"/>
    </source>
</evidence>
<sequence length="517" mass="57283">MADFICLAMASQYTENNNTDTPATTNSFRRSLGTSTLFGRRSSRSNAGSNVSTRPTSDSSLSQTEDIQSTHIRIVPSIENPSRSLVFSIIERDLEVGRIIKIGRFTDRSSIQNHISFKSKVVSRSHCEIWLNNEGKVQLKDTRSSSGTFVNHVRLSPANTESRPVELRDGDLVQLGVDYQGGYEEIYRSVKMRFEVNRAQQIRPVSYSMSAFNNLRNLTSVLPSSQSTDQQLMNTSPLSSSSLCHTNQNNHNNHVEVEECCICLYALAPFQALFVAPCSHSYHFKCIRPLFDSYPGFQCPICRTYSDLDASVAMEAEEVIEKFGLGKSCITHKVEQEDDSGQEEQQLIASSSSSVQPTNVILLSSIIPPAPELPLSTTLVACTTSLSGILSSPTSSSHSVTELQQEVVSRGTLNNNAGDHRATIMFERDNVITGHINTTSRHNLVEKIKMAFSNEKRKSRRSHSQSDTSSDEETSDFDTTRASSAPHHHLQPILSRQSTQYNPLAEIIEEPGSNSGY</sequence>
<feature type="compositionally biased region" description="Polar residues" evidence="7">
    <location>
        <begin position="46"/>
        <end position="65"/>
    </location>
</feature>
<dbReference type="PROSITE" id="PS50006">
    <property type="entry name" value="FHA_DOMAIN"/>
    <property type="match status" value="1"/>
</dbReference>
<dbReference type="EMBL" id="BAABUK010000003">
    <property type="protein sequence ID" value="GAA5808091.1"/>
    <property type="molecule type" value="Genomic_DNA"/>
</dbReference>
<protein>
    <recommendedName>
        <fullName evidence="12">SMAD/FHA domain-containing protein</fullName>
    </recommendedName>
</protein>
<proteinExistence type="predicted"/>
<dbReference type="SUPFAM" id="SSF49879">
    <property type="entry name" value="SMAD/FHA domain"/>
    <property type="match status" value="1"/>
</dbReference>
<feature type="domain" description="RING-type" evidence="9">
    <location>
        <begin position="260"/>
        <end position="303"/>
    </location>
</feature>
<feature type="region of interest" description="Disordered" evidence="7">
    <location>
        <begin position="38"/>
        <end position="65"/>
    </location>
</feature>
<dbReference type="SUPFAM" id="SSF57850">
    <property type="entry name" value="RING/U-box"/>
    <property type="match status" value="1"/>
</dbReference>
<dbReference type="Gene3D" id="3.30.40.10">
    <property type="entry name" value="Zinc/RING finger domain, C3HC4 (zinc finger)"/>
    <property type="match status" value="1"/>
</dbReference>